<gene>
    <name evidence="2" type="ORF">GII31_06370</name>
</gene>
<dbReference type="SUPFAM" id="SSF56601">
    <property type="entry name" value="beta-lactamase/transpeptidase-like"/>
    <property type="match status" value="1"/>
</dbReference>
<name>A0ABX6IFE1_9ACTN</name>
<feature type="signal peptide" evidence="1">
    <location>
        <begin position="1"/>
        <end position="32"/>
    </location>
</feature>
<reference evidence="2" key="1">
    <citation type="journal article" date="2021" name="Nat. Microbiol.">
        <title>Cocultivation of an ultrasmall environmental parasitic bacterium with lytic ability against bacteria associated with wastewater foams.</title>
        <authorList>
            <person name="Batinovic S."/>
            <person name="Rose J.J.A."/>
            <person name="Ratcliffe J."/>
            <person name="Seviour R.J."/>
            <person name="Petrovski S."/>
        </authorList>
    </citation>
    <scope>NUCLEOTIDE SEQUENCE</scope>
    <source>
        <strain evidence="2">CON9</strain>
    </source>
</reference>
<dbReference type="Proteomes" id="UP001059836">
    <property type="component" value="Chromosome"/>
</dbReference>
<organism evidence="2 3">
    <name type="scientific">Gordonia pseudamarae</name>
    <dbReference type="NCBI Taxonomy" id="2831662"/>
    <lineage>
        <taxon>Bacteria</taxon>
        <taxon>Bacillati</taxon>
        <taxon>Actinomycetota</taxon>
        <taxon>Actinomycetes</taxon>
        <taxon>Mycobacteriales</taxon>
        <taxon>Gordoniaceae</taxon>
        <taxon>Gordonia</taxon>
    </lineage>
</organism>
<feature type="chain" id="PRO_5047112742" description="Serine hydrolase" evidence="1">
    <location>
        <begin position="33"/>
        <end position="308"/>
    </location>
</feature>
<protein>
    <recommendedName>
        <fullName evidence="4">Serine hydrolase</fullName>
    </recommendedName>
</protein>
<evidence type="ECO:0000313" key="3">
    <source>
        <dbReference type="Proteomes" id="UP001059836"/>
    </source>
</evidence>
<keyword evidence="1" id="KW-0732">Signal</keyword>
<proteinExistence type="predicted"/>
<accession>A0ABX6IFE1</accession>
<evidence type="ECO:0000313" key="2">
    <source>
        <dbReference type="EMBL" id="QHN34578.1"/>
    </source>
</evidence>
<evidence type="ECO:0008006" key="4">
    <source>
        <dbReference type="Google" id="ProtNLM"/>
    </source>
</evidence>
<sequence length="308" mass="32584">MTKFARRIVVISVALSAAVMMVMMMSAGGAQAAPRGPVPPRLPTPTEIRQSIEDFLNPQAKNTRTLRKQFRTLERSLRRSGKVGLAITPVGADTPVTFGSVVAGRAWSTLKVPVSLAAERHGGAKVSEWESKAIRASDNDAAGELWGSLGGGRASVDAVTAVLREGHDATTHVSSEVDGPDSYPGYTRWAIADQSRFAANLPCMSGTAHLLSLMSSVESNQDWGIRKISRSGVSTAVKGGWGPVSDDTGNYVVRQLGIITTGRGQLGVSMIAIPRSGGFGDGTRLLTTMGTWLGRNLNRLPMGRCGLL</sequence>
<dbReference type="InterPro" id="IPR012338">
    <property type="entry name" value="Beta-lactam/transpept-like"/>
</dbReference>
<evidence type="ECO:0000256" key="1">
    <source>
        <dbReference type="SAM" id="SignalP"/>
    </source>
</evidence>
<keyword evidence="3" id="KW-1185">Reference proteome</keyword>
<dbReference type="Gene3D" id="3.40.710.10">
    <property type="entry name" value="DD-peptidase/beta-lactamase superfamily"/>
    <property type="match status" value="1"/>
</dbReference>
<dbReference type="EMBL" id="CP045809">
    <property type="protein sequence ID" value="QHN34578.1"/>
    <property type="molecule type" value="Genomic_DNA"/>
</dbReference>